<dbReference type="InterPro" id="IPR001734">
    <property type="entry name" value="Na/solute_symporter"/>
</dbReference>
<dbReference type="CDD" id="cd10326">
    <property type="entry name" value="SLC5sbd_NIS-like"/>
    <property type="match status" value="1"/>
</dbReference>
<evidence type="ECO:0000256" key="6">
    <source>
        <dbReference type="ARBA" id="ARBA00022989"/>
    </source>
</evidence>
<keyword evidence="6 12" id="KW-1133">Transmembrane helix</keyword>
<gene>
    <name evidence="13" type="ORF">BA92_09635</name>
</gene>
<dbReference type="GO" id="GO:0015293">
    <property type="term" value="F:symporter activity"/>
    <property type="evidence" value="ECO:0007669"/>
    <property type="project" value="TreeGrafter"/>
</dbReference>
<evidence type="ECO:0000256" key="4">
    <source>
        <dbReference type="ARBA" id="ARBA00022475"/>
    </source>
</evidence>
<dbReference type="InterPro" id="IPR051163">
    <property type="entry name" value="Sodium:Solute_Symporter_SSF"/>
</dbReference>
<evidence type="ECO:0000313" key="14">
    <source>
        <dbReference type="Proteomes" id="UP000031980"/>
    </source>
</evidence>
<evidence type="ECO:0000313" key="13">
    <source>
        <dbReference type="EMBL" id="KIO44451.1"/>
    </source>
</evidence>
<feature type="transmembrane region" description="Helical" evidence="12">
    <location>
        <begin position="271"/>
        <end position="296"/>
    </location>
</feature>
<evidence type="ECO:0000256" key="9">
    <source>
        <dbReference type="ARBA" id="ARBA00023136"/>
    </source>
</evidence>
<keyword evidence="10" id="KW-0739">Sodium transport</keyword>
<evidence type="ECO:0000256" key="5">
    <source>
        <dbReference type="ARBA" id="ARBA00022692"/>
    </source>
</evidence>
<evidence type="ECO:0000256" key="11">
    <source>
        <dbReference type="RuleBase" id="RU362091"/>
    </source>
</evidence>
<feature type="transmembrane region" description="Helical" evidence="12">
    <location>
        <begin position="117"/>
        <end position="146"/>
    </location>
</feature>
<feature type="transmembrane region" description="Helical" evidence="12">
    <location>
        <begin position="316"/>
        <end position="336"/>
    </location>
</feature>
<feature type="transmembrane region" description="Helical" evidence="12">
    <location>
        <begin position="233"/>
        <end position="250"/>
    </location>
</feature>
<dbReference type="InterPro" id="IPR038377">
    <property type="entry name" value="Na/Glc_symporter_sf"/>
</dbReference>
<feature type="transmembrane region" description="Helical" evidence="12">
    <location>
        <begin position="74"/>
        <end position="96"/>
    </location>
</feature>
<dbReference type="GO" id="GO:0006814">
    <property type="term" value="P:sodium ion transport"/>
    <property type="evidence" value="ECO:0007669"/>
    <property type="project" value="UniProtKB-KW"/>
</dbReference>
<dbReference type="AlphaFoldDB" id="A0A0C3RDR6"/>
<feature type="transmembrane region" description="Helical" evidence="12">
    <location>
        <begin position="43"/>
        <end position="62"/>
    </location>
</feature>
<name>A0A0C3RDR6_9PORP</name>
<feature type="transmembrane region" description="Helical" evidence="12">
    <location>
        <begin position="6"/>
        <end position="23"/>
    </location>
</feature>
<accession>A0A0C3RDR6</accession>
<keyword evidence="5 12" id="KW-0812">Transmembrane</keyword>
<keyword evidence="4" id="KW-1003">Cell membrane</keyword>
<keyword evidence="14" id="KW-1185">Reference proteome</keyword>
<keyword evidence="9 12" id="KW-0472">Membrane</keyword>
<dbReference type="Pfam" id="PF00474">
    <property type="entry name" value="SSF"/>
    <property type="match status" value="1"/>
</dbReference>
<evidence type="ECO:0000256" key="12">
    <source>
        <dbReference type="SAM" id="Phobius"/>
    </source>
</evidence>
<keyword evidence="8" id="KW-0406">Ion transport</keyword>
<comment type="caution">
    <text evidence="13">The sequence shown here is derived from an EMBL/GenBank/DDBJ whole genome shotgun (WGS) entry which is preliminary data.</text>
</comment>
<organism evidence="13 14">
    <name type="scientific">Sanguibacteroides justesenii</name>
    <dbReference type="NCBI Taxonomy" id="1547597"/>
    <lineage>
        <taxon>Bacteria</taxon>
        <taxon>Pseudomonadati</taxon>
        <taxon>Bacteroidota</taxon>
        <taxon>Bacteroidia</taxon>
        <taxon>Bacteroidales</taxon>
        <taxon>Porphyromonadaceae</taxon>
        <taxon>Sanguibacteroides</taxon>
    </lineage>
</organism>
<dbReference type="PROSITE" id="PS50283">
    <property type="entry name" value="NA_SOLUT_SYMP_3"/>
    <property type="match status" value="1"/>
</dbReference>
<comment type="subcellular location">
    <subcellularLocation>
        <location evidence="1">Cell membrane</location>
        <topology evidence="1">Multi-pass membrane protein</topology>
    </subcellularLocation>
</comment>
<protein>
    <submittedName>
        <fullName evidence="13">Sodium:solute symporter</fullName>
    </submittedName>
</protein>
<dbReference type="PANTHER" id="PTHR42985:SF47">
    <property type="entry name" value="INTEGRAL MEMBRANE TRANSPORT PROTEIN"/>
    <property type="match status" value="1"/>
</dbReference>
<dbReference type="Proteomes" id="UP000031980">
    <property type="component" value="Unassembled WGS sequence"/>
</dbReference>
<feature type="transmembrane region" description="Helical" evidence="12">
    <location>
        <begin position="427"/>
        <end position="445"/>
    </location>
</feature>
<feature type="transmembrane region" description="Helical" evidence="12">
    <location>
        <begin position="451"/>
        <end position="474"/>
    </location>
</feature>
<evidence type="ECO:0000256" key="7">
    <source>
        <dbReference type="ARBA" id="ARBA00023053"/>
    </source>
</evidence>
<reference evidence="13 14" key="1">
    <citation type="submission" date="2014-07" db="EMBL/GenBank/DDBJ databases">
        <title>Porphyromonadaceae bacterium OUH 308042 = ATCC BAA-2681 = DSM 28342 draft genome.</title>
        <authorList>
            <person name="Sydenham T.V."/>
            <person name="Hasman H."/>
            <person name="Justensen U.S."/>
        </authorList>
    </citation>
    <scope>NUCLEOTIDE SEQUENCE [LARGE SCALE GENOMIC DNA]</scope>
    <source>
        <strain evidence="13 14">OUH 308042</strain>
    </source>
</reference>
<feature type="transmembrane region" description="Helical" evidence="12">
    <location>
        <begin position="393"/>
        <end position="415"/>
    </location>
</feature>
<evidence type="ECO:0000256" key="3">
    <source>
        <dbReference type="ARBA" id="ARBA00022448"/>
    </source>
</evidence>
<dbReference type="Gene3D" id="1.20.1730.10">
    <property type="entry name" value="Sodium/glucose cotransporter"/>
    <property type="match status" value="1"/>
</dbReference>
<feature type="transmembrane region" description="Helical" evidence="12">
    <location>
        <begin position="369"/>
        <end position="387"/>
    </location>
</feature>
<evidence type="ECO:0000256" key="10">
    <source>
        <dbReference type="ARBA" id="ARBA00023201"/>
    </source>
</evidence>
<sequence length="492" mass="55149">MTSGVVLTILLSYFVLLIIVGFFTTRKLNSESFFTANRNSPWYLVAFGMIGTSLSGVTFISIPGEVGSSDWTYLTLVVGNCVGYIIIGIVLLPLFYRLNLISIYSWLGDRFGEKARLTGSFFFIVSQLLGSSFRLFLVVGVLQLALFNAMGIPFWVTVFITVGLVWIYTVRGGIKTIVWTDTLQTVFMLVSVVLTICVINRALDFSFLTAIEKVKESSFSRVFDWDWRSGHNVWKQFLAGVAITVSINGLDQNMMQKSLTCKTLRDCKINMFSFSFLFLVTNLLFLFLGALLYLYAGANGIDLPEKSDDLFPFLSLNYFGAVASLFFLLGITAAAYSSVDSSLTALTTSFCIDFLKLTPRDVTQRRKRMMVHVFFSLLMCLVVILFRELNNSSVVSAVLKAVGYTYGPILGLFTFGLTTKYAVKETYLPWVCLLSPLLSFGINCYSEQLLFGYRFGFEILLLNGLLCFGGLWLIRKRRSGVYSSMPVNIRKA</sequence>
<keyword evidence="7" id="KW-0915">Sodium</keyword>
<proteinExistence type="inferred from homology"/>
<dbReference type="EMBL" id="JPIU01000039">
    <property type="protein sequence ID" value="KIO44451.1"/>
    <property type="molecule type" value="Genomic_DNA"/>
</dbReference>
<dbReference type="GO" id="GO:0005886">
    <property type="term" value="C:plasma membrane"/>
    <property type="evidence" value="ECO:0007669"/>
    <property type="project" value="UniProtKB-SubCell"/>
</dbReference>
<evidence type="ECO:0000256" key="2">
    <source>
        <dbReference type="ARBA" id="ARBA00006434"/>
    </source>
</evidence>
<feature type="transmembrane region" description="Helical" evidence="12">
    <location>
        <begin position="182"/>
        <end position="203"/>
    </location>
</feature>
<comment type="similarity">
    <text evidence="2 11">Belongs to the sodium:solute symporter (SSF) (TC 2.A.21) family.</text>
</comment>
<evidence type="ECO:0000256" key="8">
    <source>
        <dbReference type="ARBA" id="ARBA00023065"/>
    </source>
</evidence>
<dbReference type="PANTHER" id="PTHR42985">
    <property type="entry name" value="SODIUM-COUPLED MONOCARBOXYLATE TRANSPORTER"/>
    <property type="match status" value="1"/>
</dbReference>
<evidence type="ECO:0000256" key="1">
    <source>
        <dbReference type="ARBA" id="ARBA00004651"/>
    </source>
</evidence>
<keyword evidence="3" id="KW-0813">Transport</keyword>
<feature type="transmembrane region" description="Helical" evidence="12">
    <location>
        <begin position="152"/>
        <end position="170"/>
    </location>
</feature>